<evidence type="ECO:0000313" key="5">
    <source>
        <dbReference type="EMBL" id="OXM71540.1"/>
    </source>
</evidence>
<dbReference type="RefSeq" id="WP_093945359.1">
    <property type="nucleotide sequence ID" value="NZ_NMUL01000001.1"/>
</dbReference>
<proteinExistence type="predicted"/>
<evidence type="ECO:0000256" key="4">
    <source>
        <dbReference type="SAM" id="SignalP"/>
    </source>
</evidence>
<dbReference type="AlphaFoldDB" id="A0A229TKJ5"/>
<dbReference type="EMBL" id="NMUL01000001">
    <property type="protein sequence ID" value="OXM71540.1"/>
    <property type="molecule type" value="Genomic_DNA"/>
</dbReference>
<evidence type="ECO:0000256" key="2">
    <source>
        <dbReference type="ARBA" id="ARBA00023136"/>
    </source>
</evidence>
<keyword evidence="6" id="KW-1185">Reference proteome</keyword>
<dbReference type="PANTHER" id="PTHR37042:SF4">
    <property type="entry name" value="OUTER MEMBRANE PROTEIN RV1973"/>
    <property type="match status" value="1"/>
</dbReference>
<comment type="subcellular location">
    <subcellularLocation>
        <location evidence="1">Membrane</location>
    </subcellularLocation>
</comment>
<dbReference type="GO" id="GO:0016020">
    <property type="term" value="C:membrane"/>
    <property type="evidence" value="ECO:0007669"/>
    <property type="project" value="UniProtKB-SubCell"/>
</dbReference>
<feature type="region of interest" description="Disordered" evidence="3">
    <location>
        <begin position="145"/>
        <end position="169"/>
    </location>
</feature>
<organism evidence="5 6">
    <name type="scientific">Amycolatopsis vastitatis</name>
    <dbReference type="NCBI Taxonomy" id="1905142"/>
    <lineage>
        <taxon>Bacteria</taxon>
        <taxon>Bacillati</taxon>
        <taxon>Actinomycetota</taxon>
        <taxon>Actinomycetes</taxon>
        <taxon>Pseudonocardiales</taxon>
        <taxon>Pseudonocardiaceae</taxon>
        <taxon>Amycolatopsis</taxon>
    </lineage>
</organism>
<accession>A0A229TKJ5</accession>
<feature type="chain" id="PRO_5013008613" description="Mce-associated membrane protein" evidence="4">
    <location>
        <begin position="22"/>
        <end position="290"/>
    </location>
</feature>
<protein>
    <recommendedName>
        <fullName evidence="7">Mce-associated membrane protein</fullName>
    </recommendedName>
</protein>
<sequence>MKRALPALLLLTSACTVTGTAVPVGGNLALVDAGRTGAALDAVKAAAEAVFSYDSDNSGAFDQAVAANVTGTAKDQLTRLFAEVRKSPSPVHLVTRVREAAALEFTGDRVRDLAVLEQVNGASKGLATVAFTAVREGGRWRLSDIAVNPAQPPPSPQPDDGSPGGVRDSALAGARAAAGGLFTTDSGDPEGSYTRAEATLGEPLLSDYRAKKAGYVEAIRRSGTKVALGPDPMAGAVALTGGRGIVLFFTNLQVTDAAGKVTSRPFTTELDVVREGAGWKVTAVRPVTVS</sequence>
<evidence type="ECO:0000256" key="3">
    <source>
        <dbReference type="SAM" id="MobiDB-lite"/>
    </source>
</evidence>
<dbReference type="PANTHER" id="PTHR37042">
    <property type="entry name" value="OUTER MEMBRANE PROTEIN RV1973"/>
    <property type="match status" value="1"/>
</dbReference>
<dbReference type="OrthoDB" id="3636918at2"/>
<evidence type="ECO:0008006" key="7">
    <source>
        <dbReference type="Google" id="ProtNLM"/>
    </source>
</evidence>
<evidence type="ECO:0000256" key="1">
    <source>
        <dbReference type="ARBA" id="ARBA00004370"/>
    </source>
</evidence>
<dbReference type="Proteomes" id="UP000215199">
    <property type="component" value="Unassembled WGS sequence"/>
</dbReference>
<keyword evidence="4" id="KW-0732">Signal</keyword>
<keyword evidence="2" id="KW-0472">Membrane</keyword>
<evidence type="ECO:0000313" key="6">
    <source>
        <dbReference type="Proteomes" id="UP000215199"/>
    </source>
</evidence>
<feature type="signal peptide" evidence="4">
    <location>
        <begin position="1"/>
        <end position="21"/>
    </location>
</feature>
<name>A0A229TKJ5_9PSEU</name>
<gene>
    <name evidence="5" type="ORF">CF165_00280</name>
</gene>
<dbReference type="PROSITE" id="PS51257">
    <property type="entry name" value="PROKAR_LIPOPROTEIN"/>
    <property type="match status" value="1"/>
</dbReference>
<reference evidence="6" key="1">
    <citation type="submission" date="2017-07" db="EMBL/GenBank/DDBJ databases">
        <title>Comparative genome mining reveals phylogenetic distribution patterns of secondary metabolites in Amycolatopsis.</title>
        <authorList>
            <person name="Adamek M."/>
            <person name="Alanjary M."/>
            <person name="Sales-Ortells H."/>
            <person name="Goodfellow M."/>
            <person name="Bull A.T."/>
            <person name="Kalinowski J."/>
            <person name="Ziemert N."/>
        </authorList>
    </citation>
    <scope>NUCLEOTIDE SEQUENCE [LARGE SCALE GENOMIC DNA]</scope>
    <source>
        <strain evidence="6">H5</strain>
    </source>
</reference>
<comment type="caution">
    <text evidence="5">The sequence shown here is derived from an EMBL/GenBank/DDBJ whole genome shotgun (WGS) entry which is preliminary data.</text>
</comment>